<dbReference type="Gene3D" id="3.40.50.1820">
    <property type="entry name" value="alpha/beta hydrolase"/>
    <property type="match status" value="1"/>
</dbReference>
<dbReference type="Proteomes" id="UP000077829">
    <property type="component" value="Plasmid pP27494_1"/>
</dbReference>
<dbReference type="InterPro" id="IPR051049">
    <property type="entry name" value="Dienelactone_hydrolase-like"/>
</dbReference>
<dbReference type="PANTHER" id="PTHR46623:SF6">
    <property type="entry name" value="ALPHA_BETA-HYDROLASES SUPERFAMILY PROTEIN"/>
    <property type="match status" value="1"/>
</dbReference>
<dbReference type="KEGG" id="panr:A7J50_6018"/>
<dbReference type="GO" id="GO:0016787">
    <property type="term" value="F:hydrolase activity"/>
    <property type="evidence" value="ECO:0007669"/>
    <property type="project" value="InterPro"/>
</dbReference>
<dbReference type="Pfam" id="PF01738">
    <property type="entry name" value="DLH"/>
    <property type="match status" value="1"/>
</dbReference>
<accession>A0A172Z9W9</accession>
<dbReference type="SUPFAM" id="SSF53474">
    <property type="entry name" value="alpha/beta-Hydrolases"/>
    <property type="match status" value="1"/>
</dbReference>
<sequence>MHKQKTGRASGCMISFKRPDGSDVNGYLASPAVLNGAPAIVVIQEWWGINDQIKGVADRLAECGYRALVPDLYRGALTVEEEEAHHLMDSLDFSGAVSQDIKGAALYLQADSEKVGVTGYCMGGALTLLALSSIPEFVCGVVWYGFPPLEYVDTTKIKAALMGHWASQDTYFNIETVAELKSKLLESDVDATFYTYLAHHAFANESARGDGRISGTQYDATWSEMAWDRTLTFFGRKLWLG</sequence>
<dbReference type="InterPro" id="IPR029058">
    <property type="entry name" value="AB_hydrolase_fold"/>
</dbReference>
<dbReference type="EMBL" id="CP015601">
    <property type="protein sequence ID" value="ANF89310.1"/>
    <property type="molecule type" value="Genomic_DNA"/>
</dbReference>
<dbReference type="PANTHER" id="PTHR46623">
    <property type="entry name" value="CARBOXYMETHYLENEBUTENOLIDASE-RELATED"/>
    <property type="match status" value="1"/>
</dbReference>
<protein>
    <submittedName>
        <fullName evidence="2">Carboxymethylenebutenolidase</fullName>
    </submittedName>
</protein>
<feature type="domain" description="Dienelactone hydrolase" evidence="1">
    <location>
        <begin position="25"/>
        <end position="236"/>
    </location>
</feature>
<geneLocation type="plasmid" evidence="3">
    <name>pp27494_1</name>
</geneLocation>
<dbReference type="RefSeq" id="WP_064455121.1">
    <property type="nucleotide sequence ID" value="NZ_CP015601.1"/>
</dbReference>
<evidence type="ECO:0000313" key="3">
    <source>
        <dbReference type="Proteomes" id="UP000077829"/>
    </source>
</evidence>
<gene>
    <name evidence="2" type="ORF">A7J50_6018</name>
</gene>
<name>A0A172Z9W9_9PSED</name>
<keyword evidence="2" id="KW-0614">Plasmid</keyword>
<dbReference type="AlphaFoldDB" id="A0A172Z9W9"/>
<evidence type="ECO:0000259" key="1">
    <source>
        <dbReference type="Pfam" id="PF01738"/>
    </source>
</evidence>
<dbReference type="InterPro" id="IPR002925">
    <property type="entry name" value="Dienelactn_hydro"/>
</dbReference>
<organism evidence="2 3">
    <name type="scientific">Pseudomonas antarctica</name>
    <dbReference type="NCBI Taxonomy" id="219572"/>
    <lineage>
        <taxon>Bacteria</taxon>
        <taxon>Pseudomonadati</taxon>
        <taxon>Pseudomonadota</taxon>
        <taxon>Gammaproteobacteria</taxon>
        <taxon>Pseudomonadales</taxon>
        <taxon>Pseudomonadaceae</taxon>
        <taxon>Pseudomonas</taxon>
    </lineage>
</organism>
<dbReference type="PATRIC" id="fig|219572.3.peg.6177"/>
<proteinExistence type="predicted"/>
<evidence type="ECO:0000313" key="2">
    <source>
        <dbReference type="EMBL" id="ANF89310.1"/>
    </source>
</evidence>
<reference evidence="2 3" key="1">
    <citation type="submission" date="2016-05" db="EMBL/GenBank/DDBJ databases">
        <title>Complete genome sequence of Pseudomonas antarctica PAMC 27494.</title>
        <authorList>
            <person name="Lee J."/>
        </authorList>
    </citation>
    <scope>NUCLEOTIDE SEQUENCE [LARGE SCALE GENOMIC DNA]</scope>
    <source>
        <strain evidence="2 3">PAMC 27494</strain>
        <plasmid evidence="3">Plasmid pp27494_1</plasmid>
    </source>
</reference>